<feature type="domain" description="HTH araC/xylS-type" evidence="4">
    <location>
        <begin position="237"/>
        <end position="335"/>
    </location>
</feature>
<dbReference type="InterPro" id="IPR009057">
    <property type="entry name" value="Homeodomain-like_sf"/>
</dbReference>
<dbReference type="InterPro" id="IPR032687">
    <property type="entry name" value="AraC-type_N"/>
</dbReference>
<reference evidence="5 6" key="1">
    <citation type="submission" date="2020-04" db="EMBL/GenBank/DDBJ databases">
        <title>Molecular characterization of pseudomonads from Agaricus bisporus reveal novel blotch 2 pathogens in Western Europe.</title>
        <authorList>
            <person name="Taparia T."/>
            <person name="Krijger M."/>
            <person name="Haynes E."/>
            <person name="Elpinstone J.G."/>
            <person name="Noble R."/>
            <person name="Van Der Wolf J."/>
        </authorList>
    </citation>
    <scope>NUCLEOTIDE SEQUENCE [LARGE SCALE GENOMIC DNA]</scope>
    <source>
        <strain evidence="5 6">IPO3753</strain>
    </source>
</reference>
<accession>A0AAJ3LJB2</accession>
<dbReference type="PANTHER" id="PTHR47894:SF1">
    <property type="entry name" value="HTH-TYPE TRANSCRIPTIONAL REGULATOR VQSM"/>
    <property type="match status" value="1"/>
</dbReference>
<name>A0AAJ3LJB2_9PSED</name>
<dbReference type="Gene3D" id="1.10.10.60">
    <property type="entry name" value="Homeodomain-like"/>
    <property type="match status" value="1"/>
</dbReference>
<dbReference type="InterPro" id="IPR018060">
    <property type="entry name" value="HTH_AraC"/>
</dbReference>
<evidence type="ECO:0000259" key="4">
    <source>
        <dbReference type="PROSITE" id="PS01124"/>
    </source>
</evidence>
<dbReference type="Pfam" id="PF12625">
    <property type="entry name" value="Arabinose_bd"/>
    <property type="match status" value="1"/>
</dbReference>
<dbReference type="Proteomes" id="UP000546584">
    <property type="component" value="Unassembled WGS sequence"/>
</dbReference>
<gene>
    <name evidence="5" type="ORF">HX826_25325</name>
</gene>
<evidence type="ECO:0000256" key="3">
    <source>
        <dbReference type="ARBA" id="ARBA00023163"/>
    </source>
</evidence>
<dbReference type="RefSeq" id="WP_177027154.1">
    <property type="nucleotide sequence ID" value="NZ_JACAQR010000040.1"/>
</dbReference>
<dbReference type="GO" id="GO:0005829">
    <property type="term" value="C:cytosol"/>
    <property type="evidence" value="ECO:0007669"/>
    <property type="project" value="TreeGrafter"/>
</dbReference>
<keyword evidence="3" id="KW-0804">Transcription</keyword>
<dbReference type="PANTHER" id="PTHR47894">
    <property type="entry name" value="HTH-TYPE TRANSCRIPTIONAL REGULATOR GADX"/>
    <property type="match status" value="1"/>
</dbReference>
<dbReference type="EMBL" id="JACAQR010000040">
    <property type="protein sequence ID" value="NWD45204.1"/>
    <property type="molecule type" value="Genomic_DNA"/>
</dbReference>
<keyword evidence="1" id="KW-0805">Transcription regulation</keyword>
<dbReference type="GO" id="GO:0003700">
    <property type="term" value="F:DNA-binding transcription factor activity"/>
    <property type="evidence" value="ECO:0007669"/>
    <property type="project" value="InterPro"/>
</dbReference>
<comment type="caution">
    <text evidence="5">The sequence shown here is derived from an EMBL/GenBank/DDBJ whole genome shotgun (WGS) entry which is preliminary data.</text>
</comment>
<evidence type="ECO:0000256" key="2">
    <source>
        <dbReference type="ARBA" id="ARBA00023125"/>
    </source>
</evidence>
<dbReference type="SMART" id="SM00342">
    <property type="entry name" value="HTH_ARAC"/>
    <property type="match status" value="1"/>
</dbReference>
<keyword evidence="2" id="KW-0238">DNA-binding</keyword>
<dbReference type="AlphaFoldDB" id="A0AAJ3LJB2"/>
<dbReference type="SUPFAM" id="SSF46689">
    <property type="entry name" value="Homeodomain-like"/>
    <property type="match status" value="1"/>
</dbReference>
<organism evidence="5 6">
    <name type="scientific">Pseudomonas yamanorum</name>
    <dbReference type="NCBI Taxonomy" id="515393"/>
    <lineage>
        <taxon>Bacteria</taxon>
        <taxon>Pseudomonadati</taxon>
        <taxon>Pseudomonadota</taxon>
        <taxon>Gammaproteobacteria</taxon>
        <taxon>Pseudomonadales</taxon>
        <taxon>Pseudomonadaceae</taxon>
        <taxon>Pseudomonas</taxon>
    </lineage>
</organism>
<protein>
    <submittedName>
        <fullName evidence="5">AraC family transcriptional regulator</fullName>
    </submittedName>
</protein>
<dbReference type="GO" id="GO:0000976">
    <property type="term" value="F:transcription cis-regulatory region binding"/>
    <property type="evidence" value="ECO:0007669"/>
    <property type="project" value="TreeGrafter"/>
</dbReference>
<dbReference type="Pfam" id="PF12833">
    <property type="entry name" value="HTH_18"/>
    <property type="match status" value="1"/>
</dbReference>
<dbReference type="PROSITE" id="PS01124">
    <property type="entry name" value="HTH_ARAC_FAMILY_2"/>
    <property type="match status" value="1"/>
</dbReference>
<evidence type="ECO:0000256" key="1">
    <source>
        <dbReference type="ARBA" id="ARBA00023015"/>
    </source>
</evidence>
<proteinExistence type="predicted"/>
<evidence type="ECO:0000313" key="6">
    <source>
        <dbReference type="Proteomes" id="UP000546584"/>
    </source>
</evidence>
<evidence type="ECO:0000313" key="5">
    <source>
        <dbReference type="EMBL" id="NWD45204.1"/>
    </source>
</evidence>
<sequence>MPDATQPRFNIPDVFWQALKSLGLEPSAVLRQARLPITLHLRERRDRRQVTTLEFFRLWEAVRTLNPDPAVGILLVTGLDIAALPPSSFAAFIARDYRDGLHRLARFKQLCTPERLLVAEDGRTCTVTIDWLHTPEAPPALLVDAAFATFVELGRRGSRTPIVPLKVELARAGDGSNVLAEFFGCPVRFGAERNALVLDAADLDRPFPGYNPEMLEMLNPGLVAALAEAATPASISHQVKVTLKRFLASGRPEMVEVARELGMSERTLQRRITEAGTSFRQLMLETRQEVVRHLLTEPSIEIDEIACLVGYEDTNSFYRAFRSWEGTTPARWRALQTPSSSH</sequence>